<organism evidence="5 6">
    <name type="scientific">Sulfobacillus harzensis</name>
    <dbReference type="NCBI Taxonomy" id="2729629"/>
    <lineage>
        <taxon>Bacteria</taxon>
        <taxon>Bacillati</taxon>
        <taxon>Bacillota</taxon>
        <taxon>Clostridia</taxon>
        <taxon>Eubacteriales</taxon>
        <taxon>Clostridiales Family XVII. Incertae Sedis</taxon>
        <taxon>Sulfobacillus</taxon>
    </lineage>
</organism>
<dbReference type="RefSeq" id="WP_169100261.1">
    <property type="nucleotide sequence ID" value="NZ_JABBVZ010000043.1"/>
</dbReference>
<evidence type="ECO:0000256" key="2">
    <source>
        <dbReference type="ARBA" id="ARBA00023033"/>
    </source>
</evidence>
<evidence type="ECO:0000313" key="6">
    <source>
        <dbReference type="Proteomes" id="UP000533476"/>
    </source>
</evidence>
<dbReference type="GO" id="GO:0004497">
    <property type="term" value="F:monooxygenase activity"/>
    <property type="evidence" value="ECO:0007669"/>
    <property type="project" value="UniProtKB-KW"/>
</dbReference>
<dbReference type="InterPro" id="IPR036188">
    <property type="entry name" value="FAD/NAD-bd_sf"/>
</dbReference>
<dbReference type="InterPro" id="IPR050493">
    <property type="entry name" value="FAD-dep_Monooxygenase_BioMet"/>
</dbReference>
<feature type="transmembrane region" description="Helical" evidence="3">
    <location>
        <begin position="7"/>
        <end position="25"/>
    </location>
</feature>
<dbReference type="PRINTS" id="PR00420">
    <property type="entry name" value="RNGMNOXGNASE"/>
</dbReference>
<dbReference type="PANTHER" id="PTHR13789">
    <property type="entry name" value="MONOOXYGENASE"/>
    <property type="match status" value="1"/>
</dbReference>
<name>A0A7Y0L590_9FIRM</name>
<keyword evidence="3" id="KW-0472">Membrane</keyword>
<proteinExistence type="predicted"/>
<dbReference type="Gene3D" id="3.50.50.60">
    <property type="entry name" value="FAD/NAD(P)-binding domain"/>
    <property type="match status" value="1"/>
</dbReference>
<dbReference type="InterPro" id="IPR002938">
    <property type="entry name" value="FAD-bd"/>
</dbReference>
<comment type="caution">
    <text evidence="5">The sequence shown here is derived from an EMBL/GenBank/DDBJ whole genome shotgun (WGS) entry which is preliminary data.</text>
</comment>
<dbReference type="Pfam" id="PF01494">
    <property type="entry name" value="FAD_binding_3"/>
    <property type="match status" value="2"/>
</dbReference>
<dbReference type="AlphaFoldDB" id="A0A7Y0L590"/>
<sequence>MDKREQLDIAIVGGGVAGLALGAFLQDSRWNFHLFEARSAADLTGGAALAMAPNAMWVLRKLGIAGQVTKAGSVIRHYHFNTWQGASLKIVDMNPLSKGWGENAWCVPRADLLAALKGKLLPSQLDLESPVGQILVDAKGLLLDVPPEPVRARTLVGADGAWSIVRQHFWPIPAPTYQGFVAARGTLKWRLPEALRDSVMQIWGPRGEFGYAPMGSERVYWFATLPWSNPEQLPDRDHLMAHFRGWCQPTADLMTATPDPDLLIHPIFDRPEGFTPLTHPVTLIGDAAHLMTPNTGQGACQSLLDAYVLGTLLGRGHDPAEAFSTYRTIRLPRALFVARLSRNLGHIIHHPSTRLRVLRDRLIALAPEFAVRRGMAKAVGTPPALKI</sequence>
<dbReference type="EMBL" id="JABBVZ010000043">
    <property type="protein sequence ID" value="NMP23197.1"/>
    <property type="molecule type" value="Genomic_DNA"/>
</dbReference>
<keyword evidence="2" id="KW-0503">Monooxygenase</keyword>
<dbReference type="Proteomes" id="UP000533476">
    <property type="component" value="Unassembled WGS sequence"/>
</dbReference>
<gene>
    <name evidence="5" type="ORF">HIJ39_12700</name>
</gene>
<feature type="domain" description="FAD-binding" evidence="4">
    <location>
        <begin position="7"/>
        <end position="169"/>
    </location>
</feature>
<evidence type="ECO:0000256" key="3">
    <source>
        <dbReference type="SAM" id="Phobius"/>
    </source>
</evidence>
<keyword evidence="3" id="KW-1133">Transmembrane helix</keyword>
<keyword evidence="6" id="KW-1185">Reference proteome</keyword>
<reference evidence="5 6" key="1">
    <citation type="submission" date="2020-04" db="EMBL/GenBank/DDBJ databases">
        <authorList>
            <person name="Zhang R."/>
            <person name="Schippers A."/>
        </authorList>
    </citation>
    <scope>NUCLEOTIDE SEQUENCE [LARGE SCALE GENOMIC DNA]</scope>
    <source>
        <strain evidence="5 6">DSM 109850</strain>
    </source>
</reference>
<protein>
    <recommendedName>
        <fullName evidence="4">FAD-binding domain-containing protein</fullName>
    </recommendedName>
</protein>
<evidence type="ECO:0000256" key="1">
    <source>
        <dbReference type="ARBA" id="ARBA00023002"/>
    </source>
</evidence>
<feature type="domain" description="FAD-binding" evidence="4">
    <location>
        <begin position="281"/>
        <end position="335"/>
    </location>
</feature>
<accession>A0A7Y0L590</accession>
<evidence type="ECO:0000259" key="4">
    <source>
        <dbReference type="Pfam" id="PF01494"/>
    </source>
</evidence>
<keyword evidence="3" id="KW-0812">Transmembrane</keyword>
<dbReference type="GO" id="GO:0071949">
    <property type="term" value="F:FAD binding"/>
    <property type="evidence" value="ECO:0007669"/>
    <property type="project" value="InterPro"/>
</dbReference>
<dbReference type="SUPFAM" id="SSF51905">
    <property type="entry name" value="FAD/NAD(P)-binding domain"/>
    <property type="match status" value="1"/>
</dbReference>
<dbReference type="PANTHER" id="PTHR13789:SF309">
    <property type="entry name" value="PUTATIVE (AFU_ORTHOLOGUE AFUA_6G14510)-RELATED"/>
    <property type="match status" value="1"/>
</dbReference>
<keyword evidence="1" id="KW-0560">Oxidoreductase</keyword>
<evidence type="ECO:0000313" key="5">
    <source>
        <dbReference type="EMBL" id="NMP23197.1"/>
    </source>
</evidence>